<proteinExistence type="predicted"/>
<protein>
    <submittedName>
        <fullName evidence="2">Uncharacterized protein</fullName>
    </submittedName>
</protein>
<feature type="region of interest" description="Disordered" evidence="1">
    <location>
        <begin position="29"/>
        <end position="49"/>
    </location>
</feature>
<sequence length="94" mass="10317">MEPTIMPTSHSGYQARHLATMAPPLPIGWSHKPLTKSSREHTSTGVSRIGWAMPPLAPVSIRDSPLSPSHPTWTRAPQLHISQIGYSTVVHHLI</sequence>
<organism evidence="2 3">
    <name type="scientific">Tilletia caries</name>
    <name type="common">wheat bunt fungus</name>
    <dbReference type="NCBI Taxonomy" id="13290"/>
    <lineage>
        <taxon>Eukaryota</taxon>
        <taxon>Fungi</taxon>
        <taxon>Dikarya</taxon>
        <taxon>Basidiomycota</taxon>
        <taxon>Ustilaginomycotina</taxon>
        <taxon>Exobasidiomycetes</taxon>
        <taxon>Tilletiales</taxon>
        <taxon>Tilletiaceae</taxon>
        <taxon>Tilletia</taxon>
    </lineage>
</organism>
<dbReference type="Proteomes" id="UP000836402">
    <property type="component" value="Unassembled WGS sequence"/>
</dbReference>
<dbReference type="EMBL" id="CAJHJG010004939">
    <property type="protein sequence ID" value="CAD6946211.1"/>
    <property type="molecule type" value="Genomic_DNA"/>
</dbReference>
<evidence type="ECO:0000256" key="1">
    <source>
        <dbReference type="SAM" id="MobiDB-lite"/>
    </source>
</evidence>
<evidence type="ECO:0000313" key="2">
    <source>
        <dbReference type="EMBL" id="CAD6946211.1"/>
    </source>
</evidence>
<accession>A0ABN7J1D9</accession>
<reference evidence="2" key="1">
    <citation type="submission" date="2020-10" db="EMBL/GenBank/DDBJ databases">
        <authorList>
            <person name="Sedaghatjoo S."/>
        </authorList>
    </citation>
    <scope>NUCLEOTIDE SEQUENCE</scope>
    <source>
        <strain evidence="2">AZH3</strain>
    </source>
</reference>
<evidence type="ECO:0000313" key="3">
    <source>
        <dbReference type="Proteomes" id="UP000836402"/>
    </source>
</evidence>
<comment type="caution">
    <text evidence="2">The sequence shown here is derived from an EMBL/GenBank/DDBJ whole genome shotgun (WGS) entry which is preliminary data.</text>
</comment>
<gene>
    <name evidence="2" type="ORF">JKIAZH3_G9892</name>
</gene>
<name>A0ABN7J1D9_9BASI</name>
<keyword evidence="3" id="KW-1185">Reference proteome</keyword>